<gene>
    <name evidence="1" type="ORF">NGRA_2791</name>
</gene>
<comment type="caution">
    <text evidence="1">The sequence shown here is derived from an EMBL/GenBank/DDBJ whole genome shotgun (WGS) entry which is preliminary data.</text>
</comment>
<dbReference type="EMBL" id="SBJO01000385">
    <property type="protein sequence ID" value="KAF9761204.1"/>
    <property type="molecule type" value="Genomic_DNA"/>
</dbReference>
<keyword evidence="2" id="KW-1185">Reference proteome</keyword>
<dbReference type="OrthoDB" id="2194416at2759"/>
<proteinExistence type="predicted"/>
<sequence length="121" mass="14012">MRKYDLLANELGLMYKCRTRIIPYVMTWDGLITTYYKKYVKALGLSTSTEAYIQSRVLKKTLEGISLDNRRGIHEGGSTIEEVETISARLCSNPEVRYETLKEIKLAKEIASKIKYLHIYL</sequence>
<dbReference type="AlphaFoldDB" id="A0A9P6GZ68"/>
<reference evidence="1 2" key="1">
    <citation type="journal article" date="2020" name="Genome Biol. Evol.">
        <title>Comparative genomics of strictly vertically transmitted, feminizing microsporidia endosymbionts of amphipod crustaceans.</title>
        <authorList>
            <person name="Cormier A."/>
            <person name="Chebbi M.A."/>
            <person name="Giraud I."/>
            <person name="Wattier R."/>
            <person name="Teixeira M."/>
            <person name="Gilbert C."/>
            <person name="Rigaud T."/>
            <person name="Cordaux R."/>
        </authorList>
    </citation>
    <scope>NUCLEOTIDE SEQUENCE [LARGE SCALE GENOMIC DNA]</scope>
    <source>
        <strain evidence="1 2">Ou3-Ou53</strain>
    </source>
</reference>
<dbReference type="Proteomes" id="UP000740883">
    <property type="component" value="Unassembled WGS sequence"/>
</dbReference>
<accession>A0A9P6GZ68</accession>
<organism evidence="1 2">
    <name type="scientific">Nosema granulosis</name>
    <dbReference type="NCBI Taxonomy" id="83296"/>
    <lineage>
        <taxon>Eukaryota</taxon>
        <taxon>Fungi</taxon>
        <taxon>Fungi incertae sedis</taxon>
        <taxon>Microsporidia</taxon>
        <taxon>Nosematidae</taxon>
        <taxon>Nosema</taxon>
    </lineage>
</organism>
<protein>
    <submittedName>
        <fullName evidence="1">Uncharacterized protein</fullName>
    </submittedName>
</protein>
<name>A0A9P6GZ68_9MICR</name>
<evidence type="ECO:0000313" key="1">
    <source>
        <dbReference type="EMBL" id="KAF9761204.1"/>
    </source>
</evidence>
<evidence type="ECO:0000313" key="2">
    <source>
        <dbReference type="Proteomes" id="UP000740883"/>
    </source>
</evidence>